<comment type="subunit">
    <text evidence="2">Monomer. Interacts with PqqE.</text>
</comment>
<dbReference type="InterPro" id="IPR022479">
    <property type="entry name" value="PqqD_bac"/>
</dbReference>
<name>A0ABP8TL10_9ACTN</name>
<accession>A0ABP8TL10</accession>
<keyword evidence="5" id="KW-1185">Reference proteome</keyword>
<proteinExistence type="predicted"/>
<dbReference type="EMBL" id="BAABHJ010000015">
    <property type="protein sequence ID" value="GAA4610731.1"/>
    <property type="molecule type" value="Genomic_DNA"/>
</dbReference>
<organism evidence="4 5">
    <name type="scientific">Actinoallomurus liliacearum</name>
    <dbReference type="NCBI Taxonomy" id="1080073"/>
    <lineage>
        <taxon>Bacteria</taxon>
        <taxon>Bacillati</taxon>
        <taxon>Actinomycetota</taxon>
        <taxon>Actinomycetes</taxon>
        <taxon>Streptosporangiales</taxon>
        <taxon>Thermomonosporaceae</taxon>
        <taxon>Actinoallomurus</taxon>
    </lineage>
</organism>
<keyword evidence="3" id="KW-0884">PQQ biosynthesis</keyword>
<protein>
    <recommendedName>
        <fullName evidence="6">Coenzyme PQQ synthesis protein D</fullName>
    </recommendedName>
</protein>
<dbReference type="Pfam" id="PF05402">
    <property type="entry name" value="PqqD"/>
    <property type="match status" value="1"/>
</dbReference>
<reference evidence="5" key="1">
    <citation type="journal article" date="2019" name="Int. J. Syst. Evol. Microbiol.">
        <title>The Global Catalogue of Microorganisms (GCM) 10K type strain sequencing project: providing services to taxonomists for standard genome sequencing and annotation.</title>
        <authorList>
            <consortium name="The Broad Institute Genomics Platform"/>
            <consortium name="The Broad Institute Genome Sequencing Center for Infectious Disease"/>
            <person name="Wu L."/>
            <person name="Ma J."/>
        </authorList>
    </citation>
    <scope>NUCLEOTIDE SEQUENCE [LARGE SCALE GENOMIC DNA]</scope>
    <source>
        <strain evidence="5">JCM 17938</strain>
    </source>
</reference>
<dbReference type="NCBIfam" id="TIGR03859">
    <property type="entry name" value="PQQ_PqqD"/>
    <property type="match status" value="1"/>
</dbReference>
<evidence type="ECO:0000313" key="5">
    <source>
        <dbReference type="Proteomes" id="UP001500212"/>
    </source>
</evidence>
<comment type="pathway">
    <text evidence="1">Cofactor biosynthesis; pyrroloquinoline quinone biosynthesis.</text>
</comment>
<evidence type="ECO:0000313" key="4">
    <source>
        <dbReference type="EMBL" id="GAA4610731.1"/>
    </source>
</evidence>
<dbReference type="RefSeq" id="WP_345357647.1">
    <property type="nucleotide sequence ID" value="NZ_BAABHJ010000015.1"/>
</dbReference>
<evidence type="ECO:0000256" key="3">
    <source>
        <dbReference type="ARBA" id="ARBA00022905"/>
    </source>
</evidence>
<evidence type="ECO:0000256" key="2">
    <source>
        <dbReference type="ARBA" id="ARBA00011741"/>
    </source>
</evidence>
<gene>
    <name evidence="4" type="ORF">GCM10023195_45060</name>
</gene>
<comment type="caution">
    <text evidence="4">The sequence shown here is derived from an EMBL/GenBank/DDBJ whole genome shotgun (WGS) entry which is preliminary data.</text>
</comment>
<dbReference type="InterPro" id="IPR041881">
    <property type="entry name" value="PqqD_sf"/>
</dbReference>
<dbReference type="InterPro" id="IPR008792">
    <property type="entry name" value="PQQD"/>
</dbReference>
<dbReference type="Gene3D" id="1.10.10.1150">
    <property type="entry name" value="Coenzyme PQQ synthesis protein D (PqqD)"/>
    <property type="match status" value="1"/>
</dbReference>
<evidence type="ECO:0008006" key="6">
    <source>
        <dbReference type="Google" id="ProtNLM"/>
    </source>
</evidence>
<sequence length="86" mass="9586">MSAEWRPALAASIVLRRDRVRDRDLLVMPERVVVLNAEAGRILRLCDGSRTADQIVGELAEDFPGAPVADDVGAFLDRVRDEGWLR</sequence>
<evidence type="ECO:0000256" key="1">
    <source>
        <dbReference type="ARBA" id="ARBA00004886"/>
    </source>
</evidence>
<dbReference type="Proteomes" id="UP001500212">
    <property type="component" value="Unassembled WGS sequence"/>
</dbReference>